<proteinExistence type="predicted"/>
<comment type="caution">
    <text evidence="2">The sequence shown here is derived from an EMBL/GenBank/DDBJ whole genome shotgun (WGS) entry which is preliminary data.</text>
</comment>
<evidence type="ECO:0000313" key="3">
    <source>
        <dbReference type="Proteomes" id="UP001396334"/>
    </source>
</evidence>
<evidence type="ECO:0000256" key="1">
    <source>
        <dbReference type="SAM" id="Phobius"/>
    </source>
</evidence>
<gene>
    <name evidence="2" type="ORF">V6N11_003472</name>
</gene>
<organism evidence="2 3">
    <name type="scientific">Hibiscus sabdariffa</name>
    <name type="common">roselle</name>
    <dbReference type="NCBI Taxonomy" id="183260"/>
    <lineage>
        <taxon>Eukaryota</taxon>
        <taxon>Viridiplantae</taxon>
        <taxon>Streptophyta</taxon>
        <taxon>Embryophyta</taxon>
        <taxon>Tracheophyta</taxon>
        <taxon>Spermatophyta</taxon>
        <taxon>Magnoliopsida</taxon>
        <taxon>eudicotyledons</taxon>
        <taxon>Gunneridae</taxon>
        <taxon>Pentapetalae</taxon>
        <taxon>rosids</taxon>
        <taxon>malvids</taxon>
        <taxon>Malvales</taxon>
        <taxon>Malvaceae</taxon>
        <taxon>Malvoideae</taxon>
        <taxon>Hibiscus</taxon>
    </lineage>
</organism>
<dbReference type="EMBL" id="JBBPBN010000015">
    <property type="protein sequence ID" value="KAK9023247.1"/>
    <property type="molecule type" value="Genomic_DNA"/>
</dbReference>
<evidence type="ECO:0000313" key="2">
    <source>
        <dbReference type="EMBL" id="KAK9023247.1"/>
    </source>
</evidence>
<reference evidence="2 3" key="1">
    <citation type="journal article" date="2024" name="G3 (Bethesda)">
        <title>Genome assembly of Hibiscus sabdariffa L. provides insights into metabolisms of medicinal natural products.</title>
        <authorList>
            <person name="Kim T."/>
        </authorList>
    </citation>
    <scope>NUCLEOTIDE SEQUENCE [LARGE SCALE GENOMIC DNA]</scope>
    <source>
        <strain evidence="2">TK-2024</strain>
        <tissue evidence="2">Old leaves</tissue>
    </source>
</reference>
<feature type="transmembrane region" description="Helical" evidence="1">
    <location>
        <begin position="61"/>
        <end position="84"/>
    </location>
</feature>
<feature type="transmembrane region" description="Helical" evidence="1">
    <location>
        <begin position="21"/>
        <end position="41"/>
    </location>
</feature>
<name>A0ABR2SDE8_9ROSI</name>
<keyword evidence="3" id="KW-1185">Reference proteome</keyword>
<accession>A0ABR2SDE8</accession>
<protein>
    <submittedName>
        <fullName evidence="2">Uncharacterized protein</fullName>
    </submittedName>
</protein>
<dbReference type="Proteomes" id="UP001396334">
    <property type="component" value="Unassembled WGS sequence"/>
</dbReference>
<keyword evidence="1" id="KW-0812">Transmembrane</keyword>
<keyword evidence="1" id="KW-0472">Membrane</keyword>
<sequence>MYLTSSKRGMVKLKEPAAWETIIGLACWPGTLNSVLLAGFLGCRDLCSFDFASLQNLYLHMLWSSQFFTLMLRLVLASVGLSLLPGPVSLFSDSSGAGRVKRLSLPSVYTADRGQEGLCPLIVGHVVDPMVVTVNG</sequence>
<keyword evidence="1" id="KW-1133">Transmembrane helix</keyword>